<dbReference type="PANTHER" id="PTHR20916">
    <property type="entry name" value="CYSTEINE AND GLYCINE-RICH PROTEIN 2 BINDING PROTEIN"/>
    <property type="match status" value="1"/>
</dbReference>
<name>A0A813IHM7_POLGL</name>
<evidence type="ECO:0000256" key="1">
    <source>
        <dbReference type="SAM" id="MobiDB-lite"/>
    </source>
</evidence>
<evidence type="ECO:0000313" key="4">
    <source>
        <dbReference type="Proteomes" id="UP000626109"/>
    </source>
</evidence>
<feature type="region of interest" description="Disordered" evidence="1">
    <location>
        <begin position="120"/>
        <end position="249"/>
    </location>
</feature>
<evidence type="ECO:0000313" key="3">
    <source>
        <dbReference type="EMBL" id="CAE8650402.1"/>
    </source>
</evidence>
<evidence type="ECO:0000259" key="2">
    <source>
        <dbReference type="Pfam" id="PF01170"/>
    </source>
</evidence>
<sequence>MCSIARPVEAFELWRCVDGHFEQQQQQQQQQHQQHQQLQQQQQQQQPQQQPRHFGSSPPQKSRCSLIFALCLCIIALSARDPRRSTGPSCNFQQQLQQLQQQQQQHCNFACLQGWLAPPVAKSHGGRRASCTQKPLRTARKAVLEPSQEQRQEQEQEQEQQEQEQHEQEQEQQQKQQQQQQPLAGAKDEAQVPSTDPSQKESEDNTNNDNNNNDNNYDTNNNTNNNFNKHNNNTNNNNDNNNTNNKNSYLLHFKCGSPVVQGSQLPPLALEEVRAILSLPPSNNNNNRAVTAEIHQGMCGGSPFLCPVGVGVDESQLAEATQRSSLLRAVYRPLACGLDLASAAKQAEAVFAKWTAARRGRTWSLSARTVCGQAQLKSSDAAEAFAKSLSCLGRGCRDSPELRLLVLVEPPNNNNLPDSDAFPAHFWLVEVISEQQNGWLKPYLFETRPYISISSTRPEFAFLMANLARISAGAKVLDPVCGSGGLLLVAAACGALQLHGIDANREVIEGRLSPPRGLRGKAGAGISDNFAALGLPLPRLQCQDALAVGSLSEEDEGTYDAVLGELPFGRNEPVRNSHSIQQFGAGLLELAARALRPGGRVVFSLPEALETEVPQLVENSGLRLLLLLPCDYTTGQRRRLLVAERPN</sequence>
<dbReference type="Proteomes" id="UP000626109">
    <property type="component" value="Unassembled WGS sequence"/>
</dbReference>
<dbReference type="Gene3D" id="3.40.50.150">
    <property type="entry name" value="Vaccinia Virus protein VP39"/>
    <property type="match status" value="1"/>
</dbReference>
<dbReference type="InterPro" id="IPR029063">
    <property type="entry name" value="SAM-dependent_MTases_sf"/>
</dbReference>
<dbReference type="GO" id="GO:0043527">
    <property type="term" value="C:tRNA methyltransferase complex"/>
    <property type="evidence" value="ECO:0007669"/>
    <property type="project" value="UniProtKB-ARBA"/>
</dbReference>
<dbReference type="CDD" id="cd02440">
    <property type="entry name" value="AdoMet_MTases"/>
    <property type="match status" value="1"/>
</dbReference>
<organism evidence="3 4">
    <name type="scientific">Polarella glacialis</name>
    <name type="common">Dinoflagellate</name>
    <dbReference type="NCBI Taxonomy" id="89957"/>
    <lineage>
        <taxon>Eukaryota</taxon>
        <taxon>Sar</taxon>
        <taxon>Alveolata</taxon>
        <taxon>Dinophyceae</taxon>
        <taxon>Suessiales</taxon>
        <taxon>Suessiaceae</taxon>
        <taxon>Polarella</taxon>
    </lineage>
</organism>
<dbReference type="AlphaFoldDB" id="A0A813IHM7"/>
<dbReference type="EMBL" id="CAJNNW010008803">
    <property type="protein sequence ID" value="CAE8650402.1"/>
    <property type="molecule type" value="Genomic_DNA"/>
</dbReference>
<comment type="caution">
    <text evidence="3">The sequence shown here is derived from an EMBL/GenBank/DDBJ whole genome shotgun (WGS) entry which is preliminary data.</text>
</comment>
<feature type="compositionally biased region" description="Low complexity" evidence="1">
    <location>
        <begin position="27"/>
        <end position="51"/>
    </location>
</feature>
<dbReference type="InterPro" id="IPR000241">
    <property type="entry name" value="RlmKL-like_Mtase"/>
</dbReference>
<dbReference type="GO" id="GO:0004402">
    <property type="term" value="F:histone acetyltransferase activity"/>
    <property type="evidence" value="ECO:0007669"/>
    <property type="project" value="TreeGrafter"/>
</dbReference>
<gene>
    <name evidence="3" type="ORF">PGLA2088_LOCUS8232</name>
</gene>
<accession>A0A813IHM7</accession>
<dbReference type="PANTHER" id="PTHR20916:SF12">
    <property type="entry name" value="ANCESTRAL COATOMER ELEMENT 1 SEC16_SEC31 DOMAIN-CONTAINING PROTEIN-RELATED"/>
    <property type="match status" value="1"/>
</dbReference>
<dbReference type="SUPFAM" id="SSF53335">
    <property type="entry name" value="S-adenosyl-L-methionine-dependent methyltransferases"/>
    <property type="match status" value="1"/>
</dbReference>
<dbReference type="Pfam" id="PF01170">
    <property type="entry name" value="UPF0020"/>
    <property type="match status" value="1"/>
</dbReference>
<dbReference type="PRINTS" id="PR00507">
    <property type="entry name" value="N12N6MTFRASE"/>
</dbReference>
<reference evidence="3" key="1">
    <citation type="submission" date="2021-02" db="EMBL/GenBank/DDBJ databases">
        <authorList>
            <person name="Dougan E. K."/>
            <person name="Rhodes N."/>
            <person name="Thang M."/>
            <person name="Chan C."/>
        </authorList>
    </citation>
    <scope>NUCLEOTIDE SEQUENCE</scope>
</reference>
<feature type="domain" description="Ribosomal RNA large subunit methyltransferase K/L-like methyltransferase" evidence="2">
    <location>
        <begin position="448"/>
        <end position="500"/>
    </location>
</feature>
<feature type="compositionally biased region" description="Low complexity" evidence="1">
    <location>
        <begin position="171"/>
        <end position="181"/>
    </location>
</feature>
<proteinExistence type="predicted"/>
<feature type="region of interest" description="Disordered" evidence="1">
    <location>
        <begin position="27"/>
        <end position="61"/>
    </location>
</feature>
<feature type="compositionally biased region" description="Low complexity" evidence="1">
    <location>
        <begin position="205"/>
        <end position="247"/>
    </location>
</feature>
<protein>
    <recommendedName>
        <fullName evidence="2">Ribosomal RNA large subunit methyltransferase K/L-like methyltransferase domain-containing protein</fullName>
    </recommendedName>
</protein>